<dbReference type="PRINTS" id="PR00723">
    <property type="entry name" value="SUBTILISIN"/>
</dbReference>
<evidence type="ECO:0000256" key="9">
    <source>
        <dbReference type="PROSITE-ProRule" id="PRU01240"/>
    </source>
</evidence>
<evidence type="ECO:0000256" key="12">
    <source>
        <dbReference type="SAM" id="SignalP"/>
    </source>
</evidence>
<dbReference type="PANTHER" id="PTHR43806">
    <property type="entry name" value="PEPTIDASE S8"/>
    <property type="match status" value="1"/>
</dbReference>
<dbReference type="InterPro" id="IPR022398">
    <property type="entry name" value="Peptidase_S8_His-AS"/>
</dbReference>
<evidence type="ECO:0000256" key="3">
    <source>
        <dbReference type="ARBA" id="ARBA00022525"/>
    </source>
</evidence>
<dbReference type="FunFam" id="3.40.50.200:FF:000022">
    <property type="entry name" value="Extracellular protease"/>
    <property type="match status" value="1"/>
</dbReference>
<dbReference type="Gene3D" id="3.40.50.200">
    <property type="entry name" value="Peptidase S8/S53 domain"/>
    <property type="match status" value="1"/>
</dbReference>
<evidence type="ECO:0000256" key="6">
    <source>
        <dbReference type="ARBA" id="ARBA00022801"/>
    </source>
</evidence>
<dbReference type="InterPro" id="IPR034176">
    <property type="entry name" value="Peptidases_S8_13"/>
</dbReference>
<dbReference type="GO" id="GO:0004252">
    <property type="term" value="F:serine-type endopeptidase activity"/>
    <property type="evidence" value="ECO:0007669"/>
    <property type="project" value="UniProtKB-UniRule"/>
</dbReference>
<dbReference type="PANTHER" id="PTHR43806:SF11">
    <property type="entry name" value="CEREVISIN-RELATED"/>
    <property type="match status" value="1"/>
</dbReference>
<evidence type="ECO:0000256" key="2">
    <source>
        <dbReference type="ARBA" id="ARBA00011073"/>
    </source>
</evidence>
<feature type="compositionally biased region" description="Basic residues" evidence="11">
    <location>
        <begin position="533"/>
        <end position="542"/>
    </location>
</feature>
<dbReference type="SUPFAM" id="SSF52743">
    <property type="entry name" value="Subtilisin-like"/>
    <property type="match status" value="1"/>
</dbReference>
<protein>
    <submittedName>
        <fullName evidence="14">Extracellular protease</fullName>
    </submittedName>
</protein>
<evidence type="ECO:0000313" key="14">
    <source>
        <dbReference type="EMBL" id="BAS20248.1"/>
    </source>
</evidence>
<evidence type="ECO:0000256" key="10">
    <source>
        <dbReference type="RuleBase" id="RU003355"/>
    </source>
</evidence>
<dbReference type="PROSITE" id="PS00137">
    <property type="entry name" value="SUBTILASE_HIS"/>
    <property type="match status" value="1"/>
</dbReference>
<dbReference type="PROSITE" id="PS00138">
    <property type="entry name" value="SUBTILASE_SER"/>
    <property type="match status" value="1"/>
</dbReference>
<feature type="active site" description="Charge relay system" evidence="9">
    <location>
        <position position="463"/>
    </location>
</feature>
<dbReference type="Pfam" id="PF00082">
    <property type="entry name" value="Peptidase_S8"/>
    <property type="match status" value="1"/>
</dbReference>
<dbReference type="Proteomes" id="UP000066203">
    <property type="component" value="Chromosome"/>
</dbReference>
<dbReference type="PROSITE" id="PS51892">
    <property type="entry name" value="SUBTILASE"/>
    <property type="match status" value="1"/>
</dbReference>
<feature type="domain" description="Peptidase S8/S53" evidence="13">
    <location>
        <begin position="222"/>
        <end position="497"/>
    </location>
</feature>
<dbReference type="InterPro" id="IPR023827">
    <property type="entry name" value="Peptidase_S8_Asp-AS"/>
</dbReference>
<feature type="chain" id="PRO_5005483187" evidence="12">
    <location>
        <begin position="37"/>
        <end position="572"/>
    </location>
</feature>
<evidence type="ECO:0000259" key="13">
    <source>
        <dbReference type="Pfam" id="PF00082"/>
    </source>
</evidence>
<keyword evidence="5 12" id="KW-0732">Signal</keyword>
<sequence>MSFTTHPSARGVARTALSLGTAAALVTTLGAPASFAAPAKANGAERAKAHTTISSLSSAQQKAGFNRFVITYTDSALNAGGINWASPAGTQVATWNDALYQGLTSEVKSVDDLFKIKTSYVRTTAQKATVVTLSSKLTAEQAEKYMAALSSNPSVASVEPDLLRRSNARTRTAANSKVAQVAQAAQASNQVVAPNDTLYPQQWNLHGTKGLATPEAWKTTQGAGVTVAVIDSGIVKHPDLDANVLPGYDFITEPSIARDGNGRDSDPTDQGNWEEAGVCGADAEASESNWHGTHVAGSIAAIMNNKRGIVGVAPSTKILPVRALGMCGGYDSDIADAMVWAAGGTVEGVPANSNPAKIINLSLGGEGTCPATYSKAIAEVNKRGAILVVAAGNDGQDTSKVAPANCGGSIVVGATDQNGKRSDFSNYGKIVDVSAPGSNIMSTVDLGTTVSTGAGYTEYDGTSMAAPQVAGVIALMKSVDPSLNAERAKQILKQSSKPLTCDVNGCGSGIVNAASALAMVQGKKDPNPQAKPWPKRAPKHPTRAARVGYVTNPAVNHNPPFLITAHGLIPGQ</sequence>
<evidence type="ECO:0000313" key="15">
    <source>
        <dbReference type="Proteomes" id="UP000066203"/>
    </source>
</evidence>
<dbReference type="CDD" id="cd07496">
    <property type="entry name" value="Peptidases_S8_13"/>
    <property type="match status" value="1"/>
</dbReference>
<evidence type="ECO:0000256" key="5">
    <source>
        <dbReference type="ARBA" id="ARBA00022729"/>
    </source>
</evidence>
<evidence type="ECO:0000256" key="8">
    <source>
        <dbReference type="ARBA" id="ARBA00023145"/>
    </source>
</evidence>
<dbReference type="GO" id="GO:0006508">
    <property type="term" value="P:proteolysis"/>
    <property type="evidence" value="ECO:0007669"/>
    <property type="project" value="UniProtKB-KW"/>
</dbReference>
<name>A0A0K2RZI8_9MICC</name>
<organism evidence="14">
    <name type="scientific">Rothia mucilaginosa</name>
    <dbReference type="NCBI Taxonomy" id="43675"/>
    <lineage>
        <taxon>Bacteria</taxon>
        <taxon>Bacillati</taxon>
        <taxon>Actinomycetota</taxon>
        <taxon>Actinomycetes</taxon>
        <taxon>Micrococcales</taxon>
        <taxon>Micrococcaceae</taxon>
        <taxon>Rothia</taxon>
    </lineage>
</organism>
<feature type="active site" description="Charge relay system" evidence="9">
    <location>
        <position position="231"/>
    </location>
</feature>
<feature type="region of interest" description="Disordered" evidence="11">
    <location>
        <begin position="522"/>
        <end position="542"/>
    </location>
</feature>
<feature type="signal peptide" evidence="12">
    <location>
        <begin position="1"/>
        <end position="36"/>
    </location>
</feature>
<dbReference type="GO" id="GO:0005576">
    <property type="term" value="C:extracellular region"/>
    <property type="evidence" value="ECO:0007669"/>
    <property type="project" value="UniProtKB-SubCell"/>
</dbReference>
<evidence type="ECO:0000256" key="11">
    <source>
        <dbReference type="SAM" id="MobiDB-lite"/>
    </source>
</evidence>
<feature type="region of interest" description="Disordered" evidence="11">
    <location>
        <begin position="255"/>
        <end position="275"/>
    </location>
</feature>
<accession>A0A0K2RZI8</accession>
<keyword evidence="7 9" id="KW-0720">Serine protease</keyword>
<proteinExistence type="inferred from homology"/>
<dbReference type="InterPro" id="IPR050131">
    <property type="entry name" value="Peptidase_S8_subtilisin-like"/>
</dbReference>
<dbReference type="InterPro" id="IPR000209">
    <property type="entry name" value="Peptidase_S8/S53_dom"/>
</dbReference>
<keyword evidence="8" id="KW-0865">Zymogen</keyword>
<evidence type="ECO:0000256" key="1">
    <source>
        <dbReference type="ARBA" id="ARBA00004613"/>
    </source>
</evidence>
<dbReference type="EMBL" id="AP014938">
    <property type="protein sequence ID" value="BAS20248.1"/>
    <property type="molecule type" value="Genomic_DNA"/>
</dbReference>
<comment type="similarity">
    <text evidence="2 9 10">Belongs to the peptidase S8 family.</text>
</comment>
<keyword evidence="6 9" id="KW-0378">Hydrolase</keyword>
<dbReference type="InterPro" id="IPR036852">
    <property type="entry name" value="Peptidase_S8/S53_dom_sf"/>
</dbReference>
<dbReference type="InterPro" id="IPR015500">
    <property type="entry name" value="Peptidase_S8_subtilisin-rel"/>
</dbReference>
<reference evidence="15" key="1">
    <citation type="submission" date="2015-08" db="EMBL/GenBank/DDBJ databases">
        <title>Complete genome sequence of Rothia mucilaginosa strain NUM-Rm6536.</title>
        <authorList>
            <person name="Nambu T."/>
        </authorList>
    </citation>
    <scope>NUCLEOTIDE SEQUENCE [LARGE SCALE GENOMIC DNA]</scope>
    <source>
        <strain evidence="15">NUM-Rm6536</strain>
    </source>
</reference>
<keyword evidence="4 9" id="KW-0645">Protease</keyword>
<dbReference type="AlphaFoldDB" id="A0A0K2RZI8"/>
<gene>
    <name evidence="14" type="ORF">RM6536_1001</name>
</gene>
<evidence type="ECO:0000256" key="7">
    <source>
        <dbReference type="ARBA" id="ARBA00022825"/>
    </source>
</evidence>
<evidence type="ECO:0000256" key="4">
    <source>
        <dbReference type="ARBA" id="ARBA00022670"/>
    </source>
</evidence>
<comment type="subcellular location">
    <subcellularLocation>
        <location evidence="1">Secreted</location>
    </subcellularLocation>
</comment>
<dbReference type="PROSITE" id="PS00136">
    <property type="entry name" value="SUBTILASE_ASP"/>
    <property type="match status" value="1"/>
</dbReference>
<dbReference type="RefSeq" id="WP_060824313.1">
    <property type="nucleotide sequence ID" value="NZ_AP014938.1"/>
</dbReference>
<keyword evidence="3" id="KW-0964">Secreted</keyword>
<feature type="active site" description="Charge relay system" evidence="9">
    <location>
        <position position="291"/>
    </location>
</feature>
<dbReference type="PATRIC" id="fig|43675.28.peg.1028"/>
<dbReference type="InterPro" id="IPR023828">
    <property type="entry name" value="Peptidase_S8_Ser-AS"/>
</dbReference>